<keyword evidence="4 10" id="KW-0285">Flavoprotein</keyword>
<keyword evidence="13" id="KW-1185">Reference proteome</keyword>
<feature type="binding site" evidence="10">
    <location>
        <begin position="281"/>
        <end position="295"/>
    </location>
    <ligand>
        <name>NAD(+)</name>
        <dbReference type="ChEBI" id="CHEBI:57540"/>
    </ligand>
</feature>
<proteinExistence type="inferred from homology"/>
<comment type="subunit">
    <text evidence="8 10">Homodimer. Heterotetramer of two MnmE and two MnmG subunits.</text>
</comment>
<comment type="similarity">
    <text evidence="2 10">Belongs to the MnmG family.</text>
</comment>
<dbReference type="InterPro" id="IPR004416">
    <property type="entry name" value="MnmG"/>
</dbReference>
<accession>A0ABS4KDR8</accession>
<dbReference type="InterPro" id="IPR036188">
    <property type="entry name" value="FAD/NAD-bd_sf"/>
</dbReference>
<dbReference type="PROSITE" id="PS01280">
    <property type="entry name" value="GIDA_1"/>
    <property type="match status" value="1"/>
</dbReference>
<keyword evidence="6 10" id="KW-0274">FAD</keyword>
<dbReference type="InterPro" id="IPR049312">
    <property type="entry name" value="GIDA_C_N"/>
</dbReference>
<evidence type="ECO:0000256" key="9">
    <source>
        <dbReference type="ARBA" id="ARBA00031800"/>
    </source>
</evidence>
<comment type="cofactor">
    <cofactor evidence="1 10">
        <name>FAD</name>
        <dbReference type="ChEBI" id="CHEBI:57692"/>
    </cofactor>
</comment>
<evidence type="ECO:0000256" key="3">
    <source>
        <dbReference type="ARBA" id="ARBA00020461"/>
    </source>
</evidence>
<dbReference type="HAMAP" id="MF_00129">
    <property type="entry name" value="MnmG_GidA"/>
    <property type="match status" value="1"/>
</dbReference>
<dbReference type="PRINTS" id="PR00411">
    <property type="entry name" value="PNDRDTASEI"/>
</dbReference>
<dbReference type="InterPro" id="IPR002218">
    <property type="entry name" value="MnmG-rel"/>
</dbReference>
<dbReference type="PROSITE" id="PS01281">
    <property type="entry name" value="GIDA_2"/>
    <property type="match status" value="1"/>
</dbReference>
<dbReference type="Pfam" id="PF01134">
    <property type="entry name" value="GIDA"/>
    <property type="match status" value="1"/>
</dbReference>
<dbReference type="InterPro" id="IPR047001">
    <property type="entry name" value="MnmG_C_subdom"/>
</dbReference>
<evidence type="ECO:0000256" key="8">
    <source>
        <dbReference type="ARBA" id="ARBA00025948"/>
    </source>
</evidence>
<dbReference type="InterPro" id="IPR044920">
    <property type="entry name" value="MnmG_C_subdom_sf"/>
</dbReference>
<sequence>MANVREYNAGEYEVLVVGAGHAGTEAALAAARMGRKTLLLCINLDSIVAMSCNPNVGGTGKGHLVREIDALGGEMARNIDRTFIQSRMLNTSKGPAVHSLRAQADKRRYHDEMKRVVERQENLDLRQGEAVEILTNDDKTKVIGVKTKTGAIYKSENIVLATGTYLKGRVFMGEINYESGPDGFQPANELSKSLMDLGLDLMRLKTGTPARVLKSSINFEGMEVQSGDEKVVPFSFDNIEKELDVKQVDCHLTYTTEECHEIIRENINRSALYLGDIEGVGPRYCPSIEDKVMRFTDKNKHQVFIEPEGLSTDEMYIQGVSSSLPEEVQIELYHKVLGLENCHITRSAYAIEYDAIDATVLKRSLEHMEIEGLFFAGQINGSSGYEEAAGQGLIAGINAALKFENKEPFVLDRSEAYIGVLIDDLVTKGTREPYRMMTARAEYRLTLRQDNADIRLSEKGREIGLVDDEKYERYLYRKENIENELKRLQEIRITPTKENNEIIESLGSSPIRNVVTLEELIRRPEFNYEIVKVFDPNRKELRADIVEEVEIEIKYAGYIKKQGIQINQFKKLEKKKLDINMDYKKISGLRLEAQEKLNQIKPESIGQASRITGVSPADINVLLIHLEQLRRMQ</sequence>
<protein>
    <recommendedName>
        <fullName evidence="3 10">tRNA uridine 5-carboxymethylaminomethyl modification enzyme MnmG</fullName>
    </recommendedName>
    <alternativeName>
        <fullName evidence="9 10">Glucose-inhibited division protein A</fullName>
    </alternativeName>
</protein>
<evidence type="ECO:0000256" key="4">
    <source>
        <dbReference type="ARBA" id="ARBA00022630"/>
    </source>
</evidence>
<dbReference type="Gene3D" id="3.50.50.60">
    <property type="entry name" value="FAD/NAD(P)-binding domain"/>
    <property type="match status" value="2"/>
</dbReference>
<dbReference type="SMART" id="SM01228">
    <property type="entry name" value="GIDA_assoc_3"/>
    <property type="match status" value="1"/>
</dbReference>
<evidence type="ECO:0000259" key="11">
    <source>
        <dbReference type="SMART" id="SM01228"/>
    </source>
</evidence>
<comment type="function">
    <text evidence="10">NAD-binding protein involved in the addition of a carboxymethylaminomethyl (cmnm) group at the wobble position (U34) of certain tRNAs, forming tRNA-cmnm(5)s(2)U34.</text>
</comment>
<organism evidence="12 13">
    <name type="scientific">Peptoniphilus stercorisuis</name>
    <dbReference type="NCBI Taxonomy" id="1436965"/>
    <lineage>
        <taxon>Bacteria</taxon>
        <taxon>Bacillati</taxon>
        <taxon>Bacillota</taxon>
        <taxon>Tissierellia</taxon>
        <taxon>Tissierellales</taxon>
        <taxon>Peptoniphilaceae</taxon>
        <taxon>Peptoniphilus</taxon>
    </lineage>
</organism>
<dbReference type="InterPro" id="IPR040131">
    <property type="entry name" value="MnmG_N"/>
</dbReference>
<dbReference type="Gene3D" id="1.10.150.570">
    <property type="entry name" value="GidA associated domain, C-terminal subdomain"/>
    <property type="match status" value="1"/>
</dbReference>
<dbReference type="InterPro" id="IPR020595">
    <property type="entry name" value="MnmG-rel_CS"/>
</dbReference>
<dbReference type="Gene3D" id="1.10.10.1800">
    <property type="entry name" value="tRNA uridine 5-carboxymethylaminomethyl modification enzyme MnmG/GidA"/>
    <property type="match status" value="1"/>
</dbReference>
<dbReference type="EMBL" id="JAGGLJ010000009">
    <property type="protein sequence ID" value="MBP2025545.1"/>
    <property type="molecule type" value="Genomic_DNA"/>
</dbReference>
<feature type="binding site" evidence="10">
    <location>
        <begin position="18"/>
        <end position="23"/>
    </location>
    <ligand>
        <name>FAD</name>
        <dbReference type="ChEBI" id="CHEBI:57692"/>
    </ligand>
</feature>
<reference evidence="12 13" key="1">
    <citation type="submission" date="2021-03" db="EMBL/GenBank/DDBJ databases">
        <title>Genomic Encyclopedia of Type Strains, Phase IV (KMG-IV): sequencing the most valuable type-strain genomes for metagenomic binning, comparative biology and taxonomic classification.</title>
        <authorList>
            <person name="Goeker M."/>
        </authorList>
    </citation>
    <scope>NUCLEOTIDE SEQUENCE [LARGE SCALE GENOMIC DNA]</scope>
    <source>
        <strain evidence="12 13">DSM 27563</strain>
    </source>
</reference>
<dbReference type="PRINTS" id="PR00368">
    <property type="entry name" value="FADPNR"/>
</dbReference>
<dbReference type="PANTHER" id="PTHR11806:SF0">
    <property type="entry name" value="PROTEIN MTO1 HOMOLOG, MITOCHONDRIAL"/>
    <property type="match status" value="1"/>
</dbReference>
<evidence type="ECO:0000256" key="7">
    <source>
        <dbReference type="ARBA" id="ARBA00023027"/>
    </source>
</evidence>
<comment type="subcellular location">
    <subcellularLocation>
        <location evidence="10">Cytoplasm</location>
    </subcellularLocation>
</comment>
<evidence type="ECO:0000313" key="12">
    <source>
        <dbReference type="EMBL" id="MBP2025545.1"/>
    </source>
</evidence>
<comment type="caution">
    <text evidence="10">Lacks conserved residue(s) required for the propagation of feature annotation.</text>
</comment>
<keyword evidence="5 10" id="KW-0819">tRNA processing</keyword>
<evidence type="ECO:0000313" key="13">
    <source>
        <dbReference type="Proteomes" id="UP001519306"/>
    </source>
</evidence>
<dbReference type="Proteomes" id="UP001519306">
    <property type="component" value="Unassembled WGS sequence"/>
</dbReference>
<dbReference type="NCBIfam" id="TIGR00136">
    <property type="entry name" value="mnmG_gidA"/>
    <property type="match status" value="1"/>
</dbReference>
<gene>
    <name evidence="10" type="primary">mnmG</name>
    <name evidence="10" type="synonym">gidA</name>
    <name evidence="12" type="ORF">J2Z71_001088</name>
</gene>
<dbReference type="Pfam" id="PF13932">
    <property type="entry name" value="SAM_GIDA_C"/>
    <property type="match status" value="1"/>
</dbReference>
<name>A0ABS4KDR8_9FIRM</name>
<dbReference type="RefSeq" id="WP_210060837.1">
    <property type="nucleotide sequence ID" value="NZ_JAGGLJ010000009.1"/>
</dbReference>
<evidence type="ECO:0000256" key="6">
    <source>
        <dbReference type="ARBA" id="ARBA00022827"/>
    </source>
</evidence>
<evidence type="ECO:0000256" key="10">
    <source>
        <dbReference type="HAMAP-Rule" id="MF_00129"/>
    </source>
</evidence>
<dbReference type="Pfam" id="PF21680">
    <property type="entry name" value="GIDA_C_1st"/>
    <property type="match status" value="1"/>
</dbReference>
<keyword evidence="10" id="KW-0963">Cytoplasm</keyword>
<comment type="caution">
    <text evidence="12">The sequence shown here is derived from an EMBL/GenBank/DDBJ whole genome shotgun (WGS) entry which is preliminary data.</text>
</comment>
<evidence type="ECO:0000256" key="1">
    <source>
        <dbReference type="ARBA" id="ARBA00001974"/>
    </source>
</evidence>
<keyword evidence="7 10" id="KW-0520">NAD</keyword>
<evidence type="ECO:0000256" key="5">
    <source>
        <dbReference type="ARBA" id="ARBA00022694"/>
    </source>
</evidence>
<evidence type="ECO:0000256" key="2">
    <source>
        <dbReference type="ARBA" id="ARBA00007653"/>
    </source>
</evidence>
<feature type="domain" description="tRNA uridine 5-carboxymethylaminomethyl modification enzyme C-terminal subdomain" evidence="11">
    <location>
        <begin position="553"/>
        <end position="624"/>
    </location>
</feature>
<dbReference type="InterPro" id="IPR026904">
    <property type="entry name" value="MnmG_C"/>
</dbReference>
<dbReference type="SUPFAM" id="SSF51905">
    <property type="entry name" value="FAD/NAD(P)-binding domain"/>
    <property type="match status" value="1"/>
</dbReference>
<dbReference type="PANTHER" id="PTHR11806">
    <property type="entry name" value="GLUCOSE INHIBITED DIVISION PROTEIN A"/>
    <property type="match status" value="1"/>
</dbReference>